<sequence>AYTHPKNCEILWLTVKFQFWVNYHLSIVPFTERILVLLYWMETQVI</sequence>
<name>G5J4M1_CROWT</name>
<organism evidence="1 2">
    <name type="scientific">Crocosphaera watsonii WH 0003</name>
    <dbReference type="NCBI Taxonomy" id="423471"/>
    <lineage>
        <taxon>Bacteria</taxon>
        <taxon>Bacillati</taxon>
        <taxon>Cyanobacteriota</taxon>
        <taxon>Cyanophyceae</taxon>
        <taxon>Oscillatoriophycideae</taxon>
        <taxon>Chroococcales</taxon>
        <taxon>Aphanothecaceae</taxon>
        <taxon>Crocosphaera</taxon>
    </lineage>
</organism>
<evidence type="ECO:0000313" key="2">
    <source>
        <dbReference type="Proteomes" id="UP000003477"/>
    </source>
</evidence>
<dbReference type="AlphaFoldDB" id="G5J4M1"/>
<dbReference type="EMBL" id="AESD01000364">
    <property type="protein sequence ID" value="EHJ12848.1"/>
    <property type="molecule type" value="Genomic_DNA"/>
</dbReference>
<comment type="caution">
    <text evidence="1">The sequence shown here is derived from an EMBL/GenBank/DDBJ whole genome shotgun (WGS) entry which is preliminary data.</text>
</comment>
<dbReference type="Proteomes" id="UP000003477">
    <property type="component" value="Unassembled WGS sequence"/>
</dbReference>
<protein>
    <submittedName>
        <fullName evidence="1">Uncharacterized protein</fullName>
    </submittedName>
</protein>
<proteinExistence type="predicted"/>
<accession>G5J4M1</accession>
<feature type="non-terminal residue" evidence="1">
    <location>
        <position position="1"/>
    </location>
</feature>
<reference evidence="1 2" key="1">
    <citation type="journal article" date="2011" name="Front. Microbiol.">
        <title>Two Strains of Crocosphaera watsonii with Highly Conserved Genomes are Distinguished by Strain-Specific Features.</title>
        <authorList>
            <person name="Bench S.R."/>
            <person name="Ilikchyan I.N."/>
            <person name="Tripp H.J."/>
            <person name="Zehr J.P."/>
        </authorList>
    </citation>
    <scope>NUCLEOTIDE SEQUENCE [LARGE SCALE GENOMIC DNA]</scope>
    <source>
        <strain evidence="1 2">WH 0003</strain>
    </source>
</reference>
<evidence type="ECO:0000313" key="1">
    <source>
        <dbReference type="EMBL" id="EHJ12848.1"/>
    </source>
</evidence>
<gene>
    <name evidence="1" type="ORF">CWATWH0003_2440b3</name>
</gene>